<comment type="caution">
    <text evidence="9">The sequence shown here is derived from an EMBL/GenBank/DDBJ whole genome shotgun (WGS) entry which is preliminary data.</text>
</comment>
<reference evidence="9 10" key="1">
    <citation type="submission" date="2019-08" db="EMBL/GenBank/DDBJ databases">
        <title>In-depth cultivation of the pig gut microbiome towards novel bacterial diversity and tailored functional studies.</title>
        <authorList>
            <person name="Wylensek D."/>
            <person name="Hitch T.C.A."/>
            <person name="Clavel T."/>
        </authorList>
    </citation>
    <scope>NUCLEOTIDE SEQUENCE [LARGE SCALE GENOMIC DNA]</scope>
    <source>
        <strain evidence="9 10">WCA-SAB-591-4A-A</strain>
    </source>
</reference>
<gene>
    <name evidence="9" type="ORF">FYJ71_00750</name>
</gene>
<comment type="subcellular location">
    <subcellularLocation>
        <location evidence="1">Cell membrane</location>
        <topology evidence="1">Multi-pass membrane protein</topology>
    </subcellularLocation>
</comment>
<evidence type="ECO:0000256" key="2">
    <source>
        <dbReference type="ARBA" id="ARBA00005745"/>
    </source>
</evidence>
<dbReference type="Gene3D" id="1.20.81.30">
    <property type="entry name" value="Type II secretion system (T2SS), domain F"/>
    <property type="match status" value="2"/>
</dbReference>
<evidence type="ECO:0000313" key="9">
    <source>
        <dbReference type="EMBL" id="MST61512.1"/>
    </source>
</evidence>
<sequence length="350" mass="40365">MKILSTKKISEKELSVLCRQMKIMYNSGCDIINILEVIANSSSENLSKALMRVKKGIESGKNITDSFKYSNSFNKFFIYMINAGEVSGRIDYVFEQLSNYYDKENKLKRKLMGAMVYPIVLLIVMFFTFLFMLLFVIPNFEMAFDFDGMSLPIVTRFIFWLSKFLRGNLLFIFVSTMAAVFILYRLVSDSDYFKVVFDRKKFEIPKIGELFRLIISDKFSRVLFILMSSGVYIGEALELAVQILNDSYVEKRLISAKTRIEQGNGISESLKFTGLFPDMFISMILSGEESGNFEESLRLVSEYYSNELDLRLEYYVKMIEPLMIVIVGIIVGIMVIAILSPMFELISTIR</sequence>
<keyword evidence="4 7" id="KW-0812">Transmembrane</keyword>
<feature type="transmembrane region" description="Helical" evidence="7">
    <location>
        <begin position="222"/>
        <end position="244"/>
    </location>
</feature>
<protein>
    <submittedName>
        <fullName evidence="9">Type II secretion system F family protein</fullName>
    </submittedName>
</protein>
<comment type="similarity">
    <text evidence="2">Belongs to the GSP F family.</text>
</comment>
<feature type="domain" description="Type II secretion system protein GspF" evidence="8">
    <location>
        <begin position="17"/>
        <end position="138"/>
    </location>
</feature>
<accession>A0A6N7XB59</accession>
<feature type="domain" description="Type II secretion system protein GspF" evidence="8">
    <location>
        <begin position="219"/>
        <end position="341"/>
    </location>
</feature>
<dbReference type="InterPro" id="IPR018076">
    <property type="entry name" value="T2SS_GspF_dom"/>
</dbReference>
<keyword evidence="3" id="KW-1003">Cell membrane</keyword>
<organism evidence="9 10">
    <name type="scientific">Peptostreptococcus porci</name>
    <dbReference type="NCBI Taxonomy" id="2652282"/>
    <lineage>
        <taxon>Bacteria</taxon>
        <taxon>Bacillati</taxon>
        <taxon>Bacillota</taxon>
        <taxon>Clostridia</taxon>
        <taxon>Peptostreptococcales</taxon>
        <taxon>Peptostreptococcaceae</taxon>
        <taxon>Peptostreptococcus</taxon>
    </lineage>
</organism>
<evidence type="ECO:0000256" key="4">
    <source>
        <dbReference type="ARBA" id="ARBA00022692"/>
    </source>
</evidence>
<evidence type="ECO:0000313" key="10">
    <source>
        <dbReference type="Proteomes" id="UP000440713"/>
    </source>
</evidence>
<dbReference type="PANTHER" id="PTHR30012">
    <property type="entry name" value="GENERAL SECRETION PATHWAY PROTEIN"/>
    <property type="match status" value="1"/>
</dbReference>
<name>A0A6N7XB59_9FIRM</name>
<dbReference type="GO" id="GO:0005886">
    <property type="term" value="C:plasma membrane"/>
    <property type="evidence" value="ECO:0007669"/>
    <property type="project" value="UniProtKB-SubCell"/>
</dbReference>
<evidence type="ECO:0000256" key="5">
    <source>
        <dbReference type="ARBA" id="ARBA00022989"/>
    </source>
</evidence>
<evidence type="ECO:0000256" key="6">
    <source>
        <dbReference type="ARBA" id="ARBA00023136"/>
    </source>
</evidence>
<dbReference type="Pfam" id="PF00482">
    <property type="entry name" value="T2SSF"/>
    <property type="match status" value="2"/>
</dbReference>
<keyword evidence="5 7" id="KW-1133">Transmembrane helix</keyword>
<proteinExistence type="inferred from homology"/>
<keyword evidence="6 7" id="KW-0472">Membrane</keyword>
<feature type="transmembrane region" description="Helical" evidence="7">
    <location>
        <begin position="157"/>
        <end position="184"/>
    </location>
</feature>
<evidence type="ECO:0000256" key="7">
    <source>
        <dbReference type="SAM" id="Phobius"/>
    </source>
</evidence>
<evidence type="ECO:0000256" key="1">
    <source>
        <dbReference type="ARBA" id="ARBA00004651"/>
    </source>
</evidence>
<dbReference type="PRINTS" id="PR00812">
    <property type="entry name" value="BCTERIALGSPF"/>
</dbReference>
<dbReference type="InterPro" id="IPR042094">
    <property type="entry name" value="T2SS_GspF_sf"/>
</dbReference>
<dbReference type="InterPro" id="IPR003004">
    <property type="entry name" value="GspF/PilC"/>
</dbReference>
<feature type="transmembrane region" description="Helical" evidence="7">
    <location>
        <begin position="115"/>
        <end position="137"/>
    </location>
</feature>
<dbReference type="Proteomes" id="UP000440713">
    <property type="component" value="Unassembled WGS sequence"/>
</dbReference>
<keyword evidence="10" id="KW-1185">Reference proteome</keyword>
<dbReference type="RefSeq" id="WP_154536944.1">
    <property type="nucleotide sequence ID" value="NZ_VUNE01000001.1"/>
</dbReference>
<evidence type="ECO:0000256" key="3">
    <source>
        <dbReference type="ARBA" id="ARBA00022475"/>
    </source>
</evidence>
<dbReference type="EMBL" id="VUNE01000001">
    <property type="protein sequence ID" value="MST61512.1"/>
    <property type="molecule type" value="Genomic_DNA"/>
</dbReference>
<dbReference type="AlphaFoldDB" id="A0A6N7XB59"/>
<dbReference type="PANTHER" id="PTHR30012:SF0">
    <property type="entry name" value="TYPE II SECRETION SYSTEM PROTEIN F-RELATED"/>
    <property type="match status" value="1"/>
</dbReference>
<feature type="transmembrane region" description="Helical" evidence="7">
    <location>
        <begin position="322"/>
        <end position="343"/>
    </location>
</feature>
<evidence type="ECO:0000259" key="8">
    <source>
        <dbReference type="Pfam" id="PF00482"/>
    </source>
</evidence>